<name>A0ACB0YQZ1_MELEN</name>
<accession>A0ACB0YQZ1</accession>
<gene>
    <name evidence="1" type="ORF">MENTE1834_LOCUS15450</name>
</gene>
<organism evidence="1 2">
    <name type="scientific">Meloidogyne enterolobii</name>
    <name type="common">Root-knot nematode worm</name>
    <name type="synonym">Meloidogyne mayaguensis</name>
    <dbReference type="NCBI Taxonomy" id="390850"/>
    <lineage>
        <taxon>Eukaryota</taxon>
        <taxon>Metazoa</taxon>
        <taxon>Ecdysozoa</taxon>
        <taxon>Nematoda</taxon>
        <taxon>Chromadorea</taxon>
        <taxon>Rhabditida</taxon>
        <taxon>Tylenchina</taxon>
        <taxon>Tylenchomorpha</taxon>
        <taxon>Tylenchoidea</taxon>
        <taxon>Meloidogynidae</taxon>
        <taxon>Meloidogyninae</taxon>
        <taxon>Meloidogyne</taxon>
    </lineage>
</organism>
<comment type="caution">
    <text evidence="1">The sequence shown here is derived from an EMBL/GenBank/DDBJ whole genome shotgun (WGS) entry which is preliminary data.</text>
</comment>
<reference evidence="1" key="1">
    <citation type="submission" date="2023-11" db="EMBL/GenBank/DDBJ databases">
        <authorList>
            <person name="Poullet M."/>
        </authorList>
    </citation>
    <scope>NUCLEOTIDE SEQUENCE</scope>
    <source>
        <strain evidence="1">E1834</strain>
    </source>
</reference>
<evidence type="ECO:0000313" key="1">
    <source>
        <dbReference type="EMBL" id="CAK5058468.1"/>
    </source>
</evidence>
<dbReference type="EMBL" id="CAVMJV010000017">
    <property type="protein sequence ID" value="CAK5058468.1"/>
    <property type="molecule type" value="Genomic_DNA"/>
</dbReference>
<sequence>MYKKLSNSNQKISPTLLLQTIQFLSRTIFNEIKNNKENKYLIFDNNLLDLYMKSMVITAKMESIGIKLDRRKAGKMVSYILEKMVFIEGEIYKLAGERFNLDSASEVSKILFIKLQLNLPEHIITNNNCKTRKRHRRHFPTNASVLKQINHPICVKIEKWRRMANALSCLRSLLASVSSGDSRIYTHFENIGTITGRVCCFSPNLQFISKKSLFDEKTAISVRSIFVVPNELAKMLKEEDPFERISIEFGRSINSKNNEKGNNEIVGIGREKAKQLCYAIIYGMGATTLGNELKIQTEEAQLLIDGFFKLFPSK</sequence>
<evidence type="ECO:0000313" key="2">
    <source>
        <dbReference type="Proteomes" id="UP001497535"/>
    </source>
</evidence>
<dbReference type="Proteomes" id="UP001497535">
    <property type="component" value="Unassembled WGS sequence"/>
</dbReference>
<keyword evidence="2" id="KW-1185">Reference proteome</keyword>
<proteinExistence type="predicted"/>
<protein>
    <submittedName>
        <fullName evidence="1">Uncharacterized protein</fullName>
    </submittedName>
</protein>